<organism evidence="3 4">
    <name type="scientific">Rhizoclosmatium globosum</name>
    <dbReference type="NCBI Taxonomy" id="329046"/>
    <lineage>
        <taxon>Eukaryota</taxon>
        <taxon>Fungi</taxon>
        <taxon>Fungi incertae sedis</taxon>
        <taxon>Chytridiomycota</taxon>
        <taxon>Chytridiomycota incertae sedis</taxon>
        <taxon>Chytridiomycetes</taxon>
        <taxon>Chytridiales</taxon>
        <taxon>Chytriomycetaceae</taxon>
        <taxon>Rhizoclosmatium</taxon>
    </lineage>
</organism>
<dbReference type="SUPFAM" id="SSF52200">
    <property type="entry name" value="Toll/Interleukin receptor TIR domain"/>
    <property type="match status" value="2"/>
</dbReference>
<dbReference type="AlphaFoldDB" id="A0A1Y2C6L7"/>
<dbReference type="PANTHER" id="PTHR46270">
    <property type="entry name" value="ARMADILLO-TYPE FOLD-RELATED"/>
    <property type="match status" value="1"/>
</dbReference>
<accession>A0A1Y2C6L7</accession>
<feature type="domain" description="TIR" evidence="2">
    <location>
        <begin position="796"/>
        <end position="937"/>
    </location>
</feature>
<keyword evidence="1" id="KW-0175">Coiled coil</keyword>
<dbReference type="EMBL" id="MCGO01000028">
    <property type="protein sequence ID" value="ORY42517.1"/>
    <property type="molecule type" value="Genomic_DNA"/>
</dbReference>
<protein>
    <recommendedName>
        <fullName evidence="2">TIR domain-containing protein</fullName>
    </recommendedName>
</protein>
<dbReference type="GO" id="GO:0007165">
    <property type="term" value="P:signal transduction"/>
    <property type="evidence" value="ECO:0007669"/>
    <property type="project" value="InterPro"/>
</dbReference>
<name>A0A1Y2C6L7_9FUNG</name>
<dbReference type="PANTHER" id="PTHR46270:SF2">
    <property type="entry name" value="TIR DOMAIN-CONTAINING PROTEIN"/>
    <property type="match status" value="1"/>
</dbReference>
<dbReference type="InterPro" id="IPR035897">
    <property type="entry name" value="Toll_tir_struct_dom_sf"/>
</dbReference>
<feature type="coiled-coil region" evidence="1">
    <location>
        <begin position="977"/>
        <end position="1004"/>
    </location>
</feature>
<evidence type="ECO:0000259" key="2">
    <source>
        <dbReference type="PROSITE" id="PS50104"/>
    </source>
</evidence>
<dbReference type="PROSITE" id="PS50104">
    <property type="entry name" value="TIR"/>
    <property type="match status" value="1"/>
</dbReference>
<keyword evidence="4" id="KW-1185">Reference proteome</keyword>
<comment type="caution">
    <text evidence="3">The sequence shown here is derived from an EMBL/GenBank/DDBJ whole genome shotgun (WGS) entry which is preliminary data.</text>
</comment>
<evidence type="ECO:0000313" key="4">
    <source>
        <dbReference type="Proteomes" id="UP000193642"/>
    </source>
</evidence>
<evidence type="ECO:0000313" key="3">
    <source>
        <dbReference type="EMBL" id="ORY42517.1"/>
    </source>
</evidence>
<dbReference type="STRING" id="329046.A0A1Y2C6L7"/>
<dbReference type="Pfam" id="PF13676">
    <property type="entry name" value="TIR_2"/>
    <property type="match status" value="2"/>
</dbReference>
<evidence type="ECO:0000256" key="1">
    <source>
        <dbReference type="SAM" id="Coils"/>
    </source>
</evidence>
<sequence length="1028" mass="113216">MYFDAEETIALLLPTSPPISNVELRLALAEFKGKLPDDATVVTTIVFDHVLPLLRTNETSSTLQWHLDSLIEPLSALIDNKLFLEADGTGAQMLEVATLLIKAILVRPDNEISYDIADWYGYLADRILYSDVLNDYLIKEDPSSLPGLIALAAPLLPRYQYGVSINRLVRNAKYSLPYEINTKYDKNARKKDFDSIDLPVALALDASQAPQTRRSALQKCLKVIMYGQDSSATKQQKKLSGEALLEFSAIAATLVENQDFPLMADLFNSLIEAVNNRATTLNVKEKYDWTVDTLVALGKRFKAGDMSLLDGENRARTITDLLGLSSTHVPSRCQEGYAAIFEVLEKFNDSDITSIASCYYTAGENAKRGVMLHLDVLMRIARTGNQTAGSIPMMLIYSDKEAFLPFIDEIFESPTLLPTFIAVYRSEPKLFLDKLPQLLPLLQGSTTADSASNLIIGIVATQPEQYSTEEKVTEITDALKQSVAHTTGAIPYQVTRVWSSIATASDSGRDVCTPKIVDAILTLLNAPERHPEIGETIQQLLTPLASIATFHPTALKPYEAVLETIREDPVVQQGGVKESLDNVMNSLRGVSLAALSDKFTSSMKSLGINPDDPFFAAVNETLAKGDIKEYDCMLSYNWSQQPTVIRIRDSLVKRGFTVWLDLEQMSGNVYVRMCEAVLGSKVVIPCMSKTYEASGNCKRELGFAADQTNAGKKIVPVRLDDGPFTWTALITSGLLYTYIGAKQVSNDQNWEEAMDGLAKEVSAVVGARHPPSALPPTDDQLFEAAVQESTQKQNLNLFDCMLSYNWAQQKAVIRMRDSLEQRGLKVWFDLDNMSGNVYSKMSEAVLGSKVVVSCLSTTYEASGNCRRELNFAYSQVPNGKKIIPIEFSEGPFTWTNNVTQGLHRYSMTETVIESSDLWDILMDELVVKIRELVSESSAVIPAVTAAPANTVPAASKETVVVQPVTPVTATVAVSTNTAALEARVAQLEQNQDALLKRISELEKLLVTQMQRGEKQSGVLSGLVKFIKS</sequence>
<proteinExistence type="predicted"/>
<gene>
    <name evidence="3" type="ORF">BCR33DRAFT_718212</name>
</gene>
<dbReference type="Gene3D" id="3.40.50.10140">
    <property type="entry name" value="Toll/interleukin-1 receptor homology (TIR) domain"/>
    <property type="match status" value="2"/>
</dbReference>
<reference evidence="3 4" key="1">
    <citation type="submission" date="2016-07" db="EMBL/GenBank/DDBJ databases">
        <title>Pervasive Adenine N6-methylation of Active Genes in Fungi.</title>
        <authorList>
            <consortium name="DOE Joint Genome Institute"/>
            <person name="Mondo S.J."/>
            <person name="Dannebaum R.O."/>
            <person name="Kuo R.C."/>
            <person name="Labutti K."/>
            <person name="Haridas S."/>
            <person name="Kuo A."/>
            <person name="Salamov A."/>
            <person name="Ahrendt S.R."/>
            <person name="Lipzen A."/>
            <person name="Sullivan W."/>
            <person name="Andreopoulos W.B."/>
            <person name="Clum A."/>
            <person name="Lindquist E."/>
            <person name="Daum C."/>
            <person name="Ramamoorthy G.K."/>
            <person name="Gryganskyi A."/>
            <person name="Culley D."/>
            <person name="Magnuson J.K."/>
            <person name="James T.Y."/>
            <person name="O'Malley M.A."/>
            <person name="Stajich J.E."/>
            <person name="Spatafora J.W."/>
            <person name="Visel A."/>
            <person name="Grigoriev I.V."/>
        </authorList>
    </citation>
    <scope>NUCLEOTIDE SEQUENCE [LARGE SCALE GENOMIC DNA]</scope>
    <source>
        <strain evidence="3 4">JEL800</strain>
    </source>
</reference>
<dbReference type="InterPro" id="IPR000157">
    <property type="entry name" value="TIR_dom"/>
</dbReference>
<dbReference type="Proteomes" id="UP000193642">
    <property type="component" value="Unassembled WGS sequence"/>
</dbReference>
<dbReference type="OrthoDB" id="2148946at2759"/>